<dbReference type="GO" id="GO:0005096">
    <property type="term" value="F:GTPase activator activity"/>
    <property type="evidence" value="ECO:0007669"/>
    <property type="project" value="InterPro"/>
</dbReference>
<dbReference type="InterPro" id="IPR000591">
    <property type="entry name" value="DEP_dom"/>
</dbReference>
<dbReference type="InterPro" id="IPR048255">
    <property type="entry name" value="IML1_N"/>
</dbReference>
<dbReference type="SUPFAM" id="SSF46785">
    <property type="entry name" value="Winged helix' DNA-binding domain"/>
    <property type="match status" value="1"/>
</dbReference>
<feature type="region of interest" description="Disordered" evidence="1">
    <location>
        <begin position="1028"/>
        <end position="1071"/>
    </location>
</feature>
<feature type="domain" description="DEP" evidence="2">
    <location>
        <begin position="1123"/>
        <end position="1182"/>
    </location>
</feature>
<evidence type="ECO:0000313" key="4">
    <source>
        <dbReference type="EMBL" id="JAS23376.1"/>
    </source>
</evidence>
<dbReference type="InterPro" id="IPR036390">
    <property type="entry name" value="WH_DNA-bd_sf"/>
</dbReference>
<dbReference type="Pfam" id="PF23013">
    <property type="entry name" value="IML1_N"/>
    <property type="match status" value="1"/>
</dbReference>
<dbReference type="GO" id="GO:1990130">
    <property type="term" value="C:GATOR1 complex"/>
    <property type="evidence" value="ECO:0007669"/>
    <property type="project" value="TreeGrafter"/>
</dbReference>
<feature type="compositionally biased region" description="Basic and acidic residues" evidence="1">
    <location>
        <begin position="1032"/>
        <end position="1046"/>
    </location>
</feature>
<dbReference type="InterPro" id="IPR055213">
    <property type="entry name" value="IML1_double_psi_beta_barrel"/>
</dbReference>
<dbReference type="Pfam" id="PF12257">
    <property type="entry name" value="IML1"/>
    <property type="match status" value="1"/>
</dbReference>
<dbReference type="SMART" id="SM00049">
    <property type="entry name" value="DEP"/>
    <property type="match status" value="1"/>
</dbReference>
<reference evidence="4" key="1">
    <citation type="submission" date="2015-12" db="EMBL/GenBank/DDBJ databases">
        <title>De novo transcriptome assembly of four potential Pierce s Disease insect vectors from Arizona vineyards.</title>
        <authorList>
            <person name="Tassone E.E."/>
        </authorList>
    </citation>
    <scope>NUCLEOTIDE SEQUENCE</scope>
</reference>
<dbReference type="EMBL" id="GEDC01030206">
    <property type="protein sequence ID" value="JAS07092.1"/>
    <property type="molecule type" value="Transcribed_RNA"/>
</dbReference>
<evidence type="ECO:0000313" key="3">
    <source>
        <dbReference type="EMBL" id="JAS07092.1"/>
    </source>
</evidence>
<dbReference type="Gene3D" id="1.10.10.10">
    <property type="entry name" value="Winged helix-like DNA-binding domain superfamily/Winged helix DNA-binding domain"/>
    <property type="match status" value="1"/>
</dbReference>
<evidence type="ECO:0000259" key="2">
    <source>
        <dbReference type="PROSITE" id="PS50186"/>
    </source>
</evidence>
<dbReference type="PANTHER" id="PTHR13179">
    <property type="entry name" value="DEP DOMAIN CONTAINING PROTEIN 5"/>
    <property type="match status" value="1"/>
</dbReference>
<dbReference type="GO" id="GO:0005765">
    <property type="term" value="C:lysosomal membrane"/>
    <property type="evidence" value="ECO:0007669"/>
    <property type="project" value="TreeGrafter"/>
</dbReference>
<dbReference type="GO" id="GO:0010508">
    <property type="term" value="P:positive regulation of autophagy"/>
    <property type="evidence" value="ECO:0007669"/>
    <property type="project" value="TreeGrafter"/>
</dbReference>
<evidence type="ECO:0000256" key="1">
    <source>
        <dbReference type="SAM" id="MobiDB-lite"/>
    </source>
</evidence>
<gene>
    <name evidence="3" type="ORF">g.32220</name>
    <name evidence="4" type="ORF">g.32227</name>
</gene>
<dbReference type="InterPro" id="IPR027244">
    <property type="entry name" value="IML1"/>
</dbReference>
<organism evidence="4">
    <name type="scientific">Clastoptera arizonana</name>
    <name type="common">Arizona spittle bug</name>
    <dbReference type="NCBI Taxonomy" id="38151"/>
    <lineage>
        <taxon>Eukaryota</taxon>
        <taxon>Metazoa</taxon>
        <taxon>Ecdysozoa</taxon>
        <taxon>Arthropoda</taxon>
        <taxon>Hexapoda</taxon>
        <taxon>Insecta</taxon>
        <taxon>Pterygota</taxon>
        <taxon>Neoptera</taxon>
        <taxon>Paraneoptera</taxon>
        <taxon>Hemiptera</taxon>
        <taxon>Auchenorrhyncha</taxon>
        <taxon>Cercopoidea</taxon>
        <taxon>Clastopteridae</taxon>
        <taxon>Clastoptera</taxon>
    </lineage>
</organism>
<sequence>MKLYKLIVYNKNFSNEEIIVNPKDFPNLKKGDIVEIYHPEDEFSRLLLQITSFKEDLPGKETINVEQSIANTFQLRTYGDVYMNVVNSESVALDSVELTFKDQYLGRSEMWRLKNSLVNTCVYLNKKIEFLGGSVRCQVYEMWALGDRVACGVITENTKVVFRSSTSMVYLFLQMSSEMWDFDIHGDLYFEKSVNSFMADLFNKWKKHGSNHEVTIVLFSRTFYHCSNIDEFPLSGRECLQIDYKGRFYEDFYRVVVQNERYDDWSHVLVQLRKLFTEYQHTVLEYHNQFDSDWPKPVNSTAAQGNFLEVLNMSLNVFEKHYLERSFDRTGQLAVVITPGVGVFEVDRELTNVTKQRIIDNGVGCDVVCVGEQPLHAVPLLKFQNRELANLAEAYSMPHWINLSFYSTNKKVAYSTFIPRIKLPPRVAKCHSNSLATCPRIKSLYEDEENALFHAPIDYDAYDSQVFALSSVHTSSLNRLSRLIKKTSVSLLESGSSKVLKRKMSDPDIHHESSNSLLPASGSSAISIPVRSEDDFLLQTNPSVLHINDNIKNRPSDSIYEGDSMNLSRVVVGSMGSPSNQIHQSNTFGSSIPLRPGRALINPFDPSHVTIKLTSNRRRWSHIFPKGPTGLLIQQHHYQAGPANDPTVKNGSATASSPPSNDNSVSTSKITRSASQVGLQEHIRMRSRPSILTLSGSFSSHHQINRKSTLLWGATGEQEWTPALTTVSKIIIGVDWKSLTIPACLPITTDYFPDEVCLKTDYVFSDYSLLPDGVNADFAQQRAIYRKPLSTQEVFRELVSQRLAQGFQLILETNTSQTPGALAPGSACLVGSRQQVVQPNLEYKLSIGRVFHHIVLNGSEIGVTRYRPKHPYPPFNVHYHYRFQAPDHDTYEVSWVSFNTEKLENYNWNYLDHYICTRGDTDFALAETLKYWRFRFYILPLSSVATKKILEGSEHCDLYTALTLDEQNRFAEIFLRYIEIWVNKIKRPNVHKKGRLELSSLNMTSQLTRRRHSTGIMFSPNSQTNVVGNSPFRERLGSNRLPDKPRPRSGSKVMERGRASPATDVVGPLTGTIDNEHTDVVDDFIGDALVLKESASNQEIIEAMKHPVHGVGFFSPQISLPSNAFVSSDAVAWLKSHMDGISTQEQATVILENLRKERLICHASGEFSHPLIVGFCLYHIVAQEKGADYQAPLGDLKSFEDEWLEVEVRPSQPVSSVPSFLADKLPPDWKGCSYKHTHLEIDAQGKSDRVEWGHARYQSVYQPDRAFEMAVQWMAASGSITADLITVWARKAQTSGLLMIPIPPDPFALPYSQKSDPLRGPVFIPLDVECLMETRSYLFEDFSEDTWAQRLMLLQEAIAIRFGFIACSLEAGSQYLHYQYIHLSGNVFLMIPSVPCKEPTSRGRSASTQSVQQRYPTYSEVDGNPHQQYIIKQQEGSDTRVGFLWSWNHMTSRRWKWSAASAKSEEAFQNKLLSDFCHFCSNGDNRLKAFWDVSCTKGNS</sequence>
<dbReference type="Pfam" id="PF19418">
    <property type="entry name" value="DEPDC5_CTD"/>
    <property type="match status" value="1"/>
</dbReference>
<name>A0A1B6DCJ2_9HEMI</name>
<feature type="region of interest" description="Disordered" evidence="1">
    <location>
        <begin position="640"/>
        <end position="679"/>
    </location>
</feature>
<dbReference type="InterPro" id="IPR036388">
    <property type="entry name" value="WH-like_DNA-bd_sf"/>
</dbReference>
<dbReference type="PANTHER" id="PTHR13179:SF8">
    <property type="entry name" value="GATOR COMPLEX PROTEIN DEPDC5"/>
    <property type="match status" value="1"/>
</dbReference>
<accession>A0A1B6DCJ2</accession>
<dbReference type="PROSITE" id="PS50186">
    <property type="entry name" value="DEP"/>
    <property type="match status" value="1"/>
</dbReference>
<dbReference type="EMBL" id="GEDC01013922">
    <property type="protein sequence ID" value="JAS23376.1"/>
    <property type="molecule type" value="Transcribed_RNA"/>
</dbReference>
<dbReference type="GO" id="GO:0035556">
    <property type="term" value="P:intracellular signal transduction"/>
    <property type="evidence" value="ECO:0007669"/>
    <property type="project" value="InterPro"/>
</dbReference>
<dbReference type="GO" id="GO:0034198">
    <property type="term" value="P:cellular response to amino acid starvation"/>
    <property type="evidence" value="ECO:0007669"/>
    <property type="project" value="TreeGrafter"/>
</dbReference>
<feature type="compositionally biased region" description="Polar residues" evidence="1">
    <location>
        <begin position="647"/>
        <end position="678"/>
    </location>
</feature>
<protein>
    <recommendedName>
        <fullName evidence="2">DEP domain-containing protein</fullName>
    </recommendedName>
</protein>
<dbReference type="InterPro" id="IPR045838">
    <property type="entry name" value="DEPDC5_CTD"/>
</dbReference>
<dbReference type="GO" id="GO:1904262">
    <property type="term" value="P:negative regulation of TORC1 signaling"/>
    <property type="evidence" value="ECO:0007669"/>
    <property type="project" value="TreeGrafter"/>
</dbReference>
<proteinExistence type="predicted"/>